<dbReference type="SMART" id="SM01192">
    <property type="entry name" value="Enolase_C"/>
    <property type="match status" value="1"/>
</dbReference>
<dbReference type="Pfam" id="PF00113">
    <property type="entry name" value="Enolase_C"/>
    <property type="match status" value="1"/>
</dbReference>
<evidence type="ECO:0000256" key="7">
    <source>
        <dbReference type="ARBA" id="ARBA00034855"/>
    </source>
</evidence>
<proteinExistence type="inferred from homology"/>
<feature type="domain" description="Enolase C-terminal TIM barrel" evidence="10">
    <location>
        <begin position="277"/>
        <end position="569"/>
    </location>
</feature>
<dbReference type="Gene3D" id="3.20.20.120">
    <property type="entry name" value="Enolase-like C-terminal domain"/>
    <property type="match status" value="1"/>
</dbReference>
<dbReference type="GO" id="GO:0000287">
    <property type="term" value="F:magnesium ion binding"/>
    <property type="evidence" value="ECO:0007669"/>
    <property type="project" value="InterPro"/>
</dbReference>
<dbReference type="InParanoid" id="A0A1S3KE19"/>
<dbReference type="AlphaFoldDB" id="A0A1S3KE19"/>
<evidence type="ECO:0000256" key="6">
    <source>
        <dbReference type="ARBA" id="ARBA00031125"/>
    </source>
</evidence>
<gene>
    <name evidence="13" type="primary">LOC106181008</name>
</gene>
<evidence type="ECO:0000313" key="12">
    <source>
        <dbReference type="Proteomes" id="UP000085678"/>
    </source>
</evidence>
<dbReference type="RefSeq" id="XP_013420699.1">
    <property type="nucleotide sequence ID" value="XM_013565245.1"/>
</dbReference>
<dbReference type="OrthoDB" id="10009078at2759"/>
<dbReference type="CDD" id="cd22974">
    <property type="entry name" value="DD_ENO4"/>
    <property type="match status" value="1"/>
</dbReference>
<dbReference type="EC" id="4.2.1.11" evidence="3"/>
<dbReference type="InterPro" id="IPR020810">
    <property type="entry name" value="Enolase_C"/>
</dbReference>
<protein>
    <recommendedName>
        <fullName evidence="7">Enolase 4</fullName>
        <ecNumber evidence="3">4.2.1.11</ecNumber>
    </recommendedName>
    <alternativeName>
        <fullName evidence="6">2-phospho-D-glycerate hydro-lyase</fullName>
    </alternativeName>
</protein>
<reference evidence="13" key="1">
    <citation type="submission" date="2025-08" db="UniProtKB">
        <authorList>
            <consortium name="RefSeq"/>
        </authorList>
    </citation>
    <scope>IDENTIFICATION</scope>
    <source>
        <tissue evidence="13">Gonads</tissue>
    </source>
</reference>
<dbReference type="SUPFAM" id="SSF54826">
    <property type="entry name" value="Enolase N-terminal domain-like"/>
    <property type="match status" value="1"/>
</dbReference>
<comment type="similarity">
    <text evidence="2">Belongs to the enolase family.</text>
</comment>
<dbReference type="InterPro" id="IPR029017">
    <property type="entry name" value="Enolase-like_N"/>
</dbReference>
<evidence type="ECO:0000256" key="2">
    <source>
        <dbReference type="ARBA" id="ARBA00009604"/>
    </source>
</evidence>
<dbReference type="GO" id="GO:0000015">
    <property type="term" value="C:phosphopyruvate hydratase complex"/>
    <property type="evidence" value="ECO:0007669"/>
    <property type="project" value="InterPro"/>
</dbReference>
<keyword evidence="12" id="KW-1185">Reference proteome</keyword>
<organism evidence="12 13">
    <name type="scientific">Lingula anatina</name>
    <name type="common">Brachiopod</name>
    <name type="synonym">Lingula unguis</name>
    <dbReference type="NCBI Taxonomy" id="7574"/>
    <lineage>
        <taxon>Eukaryota</taxon>
        <taxon>Metazoa</taxon>
        <taxon>Spiralia</taxon>
        <taxon>Lophotrochozoa</taxon>
        <taxon>Brachiopoda</taxon>
        <taxon>Linguliformea</taxon>
        <taxon>Lingulata</taxon>
        <taxon>Lingulida</taxon>
        <taxon>Linguloidea</taxon>
        <taxon>Lingulidae</taxon>
        <taxon>Lingula</taxon>
    </lineage>
</organism>
<evidence type="ECO:0000259" key="10">
    <source>
        <dbReference type="SMART" id="SM01192"/>
    </source>
</evidence>
<feature type="region of interest" description="Disordered" evidence="9">
    <location>
        <begin position="559"/>
        <end position="598"/>
    </location>
</feature>
<keyword evidence="5" id="KW-0456">Lyase</keyword>
<dbReference type="SMR" id="A0A1S3KE19"/>
<dbReference type="PANTHER" id="PTHR11902:SF30">
    <property type="entry name" value="ENOLASE 4"/>
    <property type="match status" value="1"/>
</dbReference>
<dbReference type="SUPFAM" id="SSF51604">
    <property type="entry name" value="Enolase C-terminal domain-like"/>
    <property type="match status" value="1"/>
</dbReference>
<dbReference type="SMART" id="SM01193">
    <property type="entry name" value="Enolase_N"/>
    <property type="match status" value="1"/>
</dbReference>
<dbReference type="InterPro" id="IPR000941">
    <property type="entry name" value="Enolase"/>
</dbReference>
<feature type="compositionally biased region" description="Basic residues" evidence="9">
    <location>
        <begin position="207"/>
        <end position="220"/>
    </location>
</feature>
<dbReference type="PRINTS" id="PR00148">
    <property type="entry name" value="ENOLASE"/>
</dbReference>
<keyword evidence="4" id="KW-0324">Glycolysis</keyword>
<dbReference type="Proteomes" id="UP000085678">
    <property type="component" value="Unplaced"/>
</dbReference>
<dbReference type="KEGG" id="lak:106181008"/>
<evidence type="ECO:0000256" key="8">
    <source>
        <dbReference type="ARBA" id="ARBA00048333"/>
    </source>
</evidence>
<dbReference type="Pfam" id="PF03952">
    <property type="entry name" value="Enolase_N"/>
    <property type="match status" value="1"/>
</dbReference>
<feature type="compositionally biased region" description="Polar residues" evidence="9">
    <location>
        <begin position="587"/>
        <end position="598"/>
    </location>
</feature>
<comment type="catalytic activity">
    <reaction evidence="8">
        <text>(2R)-2-phosphoglycerate = phosphoenolpyruvate + H2O</text>
        <dbReference type="Rhea" id="RHEA:10164"/>
        <dbReference type="ChEBI" id="CHEBI:15377"/>
        <dbReference type="ChEBI" id="CHEBI:58289"/>
        <dbReference type="ChEBI" id="CHEBI:58702"/>
        <dbReference type="EC" id="4.2.1.11"/>
    </reaction>
</comment>
<name>A0A1S3KE19_LINAN</name>
<evidence type="ECO:0000259" key="11">
    <source>
        <dbReference type="SMART" id="SM01193"/>
    </source>
</evidence>
<dbReference type="InterPro" id="IPR047500">
    <property type="entry name" value="DD_ENO4"/>
</dbReference>
<dbReference type="GO" id="GO:0004634">
    <property type="term" value="F:phosphopyruvate hydratase activity"/>
    <property type="evidence" value="ECO:0007669"/>
    <property type="project" value="UniProtKB-EC"/>
</dbReference>
<dbReference type="GeneID" id="106181008"/>
<evidence type="ECO:0000313" key="13">
    <source>
        <dbReference type="RefSeq" id="XP_013420699.1"/>
    </source>
</evidence>
<dbReference type="Gene3D" id="3.30.390.10">
    <property type="entry name" value="Enolase-like, N-terminal domain"/>
    <property type="match status" value="1"/>
</dbReference>
<feature type="region of interest" description="Disordered" evidence="9">
    <location>
        <begin position="185"/>
        <end position="224"/>
    </location>
</feature>
<feature type="domain" description="Enolase N-terminal" evidence="11">
    <location>
        <begin position="71"/>
        <end position="266"/>
    </location>
</feature>
<evidence type="ECO:0000256" key="3">
    <source>
        <dbReference type="ARBA" id="ARBA00012058"/>
    </source>
</evidence>
<sequence>MSSLSAKPSREKEKEVREMYDLKQKVLMYYKENGVPQKMEDILNTMYADDPDDPYGHVANYFESFSKTPTITKLLAREAFDSKGQPTVQTEVYCVVKNFEQLLATATLSSQNWLPDSARQEDKDTEDAERQEFVTAAVEHVNGSLSAALKGVDPKNQKEVDQIIYEIIERMRLKEVEERVAKEQELAAQQEEEQAAALAAEEANSKGKAKSPPKSPKGKGKAPAVAVIPDEPKEEMYKGSNCLGAVSITVCQAAAQLKKVELYEHIASLRFEKMPSKFCVPLPMVTILQSGKAFPGKLNCVKEFMLVPKPGMPVQEAMRHMTTISNNIAKGLMAKAGIIQKNVNDLGSLCPQIDRPEQGLDMLQDAITGLELTPGEDFHIVLNCGAHEWFDAEKGKYEVIGGLQKSYEDMVEFWAELLGRYPSVIGLIDPIRQQEKKQWMEICDRLSERCFIIGENVYSRPGLLKHDELTEEFVSSGVVFRLEQMNQVTDILDCAKKMEEAGNQIILSSCQGETSDTQIVDMAVGLNARFIKVGGPSRGERIAKINRLLQLEDNLSKQGKLSPLEPHAFPKISPPPVPEEEEPGSETASQRSGSGRKK</sequence>
<evidence type="ECO:0000256" key="4">
    <source>
        <dbReference type="ARBA" id="ARBA00023152"/>
    </source>
</evidence>
<comment type="pathway">
    <text evidence="1">Carbohydrate degradation; glycolysis; pyruvate from D-glyceraldehyde 3-phosphate: step 4/5.</text>
</comment>
<evidence type="ECO:0000256" key="9">
    <source>
        <dbReference type="SAM" id="MobiDB-lite"/>
    </source>
</evidence>
<dbReference type="InterPro" id="IPR020811">
    <property type="entry name" value="Enolase_N"/>
</dbReference>
<evidence type="ECO:0000256" key="1">
    <source>
        <dbReference type="ARBA" id="ARBA00005031"/>
    </source>
</evidence>
<dbReference type="GO" id="GO:0006096">
    <property type="term" value="P:glycolytic process"/>
    <property type="evidence" value="ECO:0007669"/>
    <property type="project" value="UniProtKB-UniPathway"/>
</dbReference>
<accession>A0A1S3KE19</accession>
<dbReference type="UniPathway" id="UPA00109">
    <property type="reaction ID" value="UER00187"/>
</dbReference>
<dbReference type="PANTHER" id="PTHR11902">
    <property type="entry name" value="ENOLASE"/>
    <property type="match status" value="1"/>
</dbReference>
<dbReference type="STRING" id="7574.A0A1S3KE19"/>
<evidence type="ECO:0000256" key="5">
    <source>
        <dbReference type="ARBA" id="ARBA00023239"/>
    </source>
</evidence>
<dbReference type="InterPro" id="IPR036849">
    <property type="entry name" value="Enolase-like_C_sf"/>
</dbReference>